<proteinExistence type="predicted"/>
<dbReference type="OMA" id="RMDAING"/>
<comment type="caution">
    <text evidence="2">The sequence shown here is derived from an EMBL/GenBank/DDBJ whole genome shotgun (WGS) entry which is preliminary data.</text>
</comment>
<evidence type="ECO:0000313" key="3">
    <source>
        <dbReference type="Proteomes" id="UP000188268"/>
    </source>
</evidence>
<feature type="region of interest" description="Disordered" evidence="1">
    <location>
        <begin position="1"/>
        <end position="28"/>
    </location>
</feature>
<organism evidence="2 3">
    <name type="scientific">Corchorus capsularis</name>
    <name type="common">Jute</name>
    <dbReference type="NCBI Taxonomy" id="210143"/>
    <lineage>
        <taxon>Eukaryota</taxon>
        <taxon>Viridiplantae</taxon>
        <taxon>Streptophyta</taxon>
        <taxon>Embryophyta</taxon>
        <taxon>Tracheophyta</taxon>
        <taxon>Spermatophyta</taxon>
        <taxon>Magnoliopsida</taxon>
        <taxon>eudicotyledons</taxon>
        <taxon>Gunneridae</taxon>
        <taxon>Pentapetalae</taxon>
        <taxon>rosids</taxon>
        <taxon>malvids</taxon>
        <taxon>Malvales</taxon>
        <taxon>Malvaceae</taxon>
        <taxon>Grewioideae</taxon>
        <taxon>Apeibeae</taxon>
        <taxon>Corchorus</taxon>
    </lineage>
</organism>
<keyword evidence="3" id="KW-1185">Reference proteome</keyword>
<dbReference type="Proteomes" id="UP000188268">
    <property type="component" value="Unassembled WGS sequence"/>
</dbReference>
<gene>
    <name evidence="2" type="ORF">CCACVL1_17304</name>
</gene>
<sequence>MEGSPVEGEKKLQNLDSTSGSLVWGDAK</sequence>
<feature type="non-terminal residue" evidence="2">
    <location>
        <position position="28"/>
    </location>
</feature>
<accession>A0A1R3HSS9</accession>
<evidence type="ECO:0000256" key="1">
    <source>
        <dbReference type="SAM" id="MobiDB-lite"/>
    </source>
</evidence>
<dbReference type="AlphaFoldDB" id="A0A1R3HSS9"/>
<dbReference type="EMBL" id="AWWV01011225">
    <property type="protein sequence ID" value="OMO73368.1"/>
    <property type="molecule type" value="Genomic_DNA"/>
</dbReference>
<protein>
    <submittedName>
        <fullName evidence="2">Uncharacterized protein</fullName>
    </submittedName>
</protein>
<dbReference type="Gramene" id="OMO73368">
    <property type="protein sequence ID" value="OMO73368"/>
    <property type="gene ID" value="CCACVL1_17304"/>
</dbReference>
<name>A0A1R3HSS9_COCAP</name>
<reference evidence="2 3" key="1">
    <citation type="submission" date="2013-09" db="EMBL/GenBank/DDBJ databases">
        <title>Corchorus capsularis genome sequencing.</title>
        <authorList>
            <person name="Alam M."/>
            <person name="Haque M.S."/>
            <person name="Islam M.S."/>
            <person name="Emdad E.M."/>
            <person name="Islam M.M."/>
            <person name="Ahmed B."/>
            <person name="Halim A."/>
            <person name="Hossen Q.M.M."/>
            <person name="Hossain M.Z."/>
            <person name="Ahmed R."/>
            <person name="Khan M.M."/>
            <person name="Islam R."/>
            <person name="Rashid M.M."/>
            <person name="Khan S.A."/>
            <person name="Rahman M.S."/>
            <person name="Alam M."/>
        </authorList>
    </citation>
    <scope>NUCLEOTIDE SEQUENCE [LARGE SCALE GENOMIC DNA]</scope>
    <source>
        <strain evidence="3">cv. CVL-1</strain>
        <tissue evidence="2">Whole seedling</tissue>
    </source>
</reference>
<evidence type="ECO:0000313" key="2">
    <source>
        <dbReference type="EMBL" id="OMO73368.1"/>
    </source>
</evidence>